<keyword evidence="3" id="KW-1185">Reference proteome</keyword>
<evidence type="ECO:0000313" key="3">
    <source>
        <dbReference type="Proteomes" id="UP000218231"/>
    </source>
</evidence>
<dbReference type="PANTHER" id="PTHR35573">
    <property type="entry name" value="PROTEIN CBG22129"/>
    <property type="match status" value="1"/>
</dbReference>
<proteinExistence type="predicted"/>
<dbReference type="PANTHER" id="PTHR35573:SF1">
    <property type="entry name" value="ML DOMAIN-CONTAINING PROTEIN"/>
    <property type="match status" value="1"/>
</dbReference>
<accession>A0A2A2KX70</accession>
<dbReference type="Proteomes" id="UP000218231">
    <property type="component" value="Unassembled WGS sequence"/>
</dbReference>
<organism evidence="2 3">
    <name type="scientific">Diploscapter pachys</name>
    <dbReference type="NCBI Taxonomy" id="2018661"/>
    <lineage>
        <taxon>Eukaryota</taxon>
        <taxon>Metazoa</taxon>
        <taxon>Ecdysozoa</taxon>
        <taxon>Nematoda</taxon>
        <taxon>Chromadorea</taxon>
        <taxon>Rhabditida</taxon>
        <taxon>Rhabditina</taxon>
        <taxon>Rhabditomorpha</taxon>
        <taxon>Rhabditoidea</taxon>
        <taxon>Rhabditidae</taxon>
        <taxon>Diploscapter</taxon>
    </lineage>
</organism>
<evidence type="ECO:0000256" key="1">
    <source>
        <dbReference type="SAM" id="SignalP"/>
    </source>
</evidence>
<dbReference type="EMBL" id="LIAE01007551">
    <property type="protein sequence ID" value="PAV78596.1"/>
    <property type="molecule type" value="Genomic_DNA"/>
</dbReference>
<feature type="signal peptide" evidence="1">
    <location>
        <begin position="1"/>
        <end position="18"/>
    </location>
</feature>
<gene>
    <name evidence="2" type="ORF">WR25_09587</name>
</gene>
<dbReference type="OrthoDB" id="5856944at2759"/>
<reference evidence="2 3" key="1">
    <citation type="journal article" date="2017" name="Curr. Biol.">
        <title>Genome architecture and evolution of a unichromosomal asexual nematode.</title>
        <authorList>
            <person name="Fradin H."/>
            <person name="Zegar C."/>
            <person name="Gutwein M."/>
            <person name="Lucas J."/>
            <person name="Kovtun M."/>
            <person name="Corcoran D."/>
            <person name="Baugh L.R."/>
            <person name="Kiontke K."/>
            <person name="Gunsalus K."/>
            <person name="Fitch D.H."/>
            <person name="Piano F."/>
        </authorList>
    </citation>
    <scope>NUCLEOTIDE SEQUENCE [LARGE SCALE GENOMIC DNA]</scope>
    <source>
        <strain evidence="2">PF1309</strain>
    </source>
</reference>
<evidence type="ECO:0000313" key="2">
    <source>
        <dbReference type="EMBL" id="PAV78596.1"/>
    </source>
</evidence>
<dbReference type="AlphaFoldDB" id="A0A2A2KX70"/>
<evidence type="ECO:0008006" key="4">
    <source>
        <dbReference type="Google" id="ProtNLM"/>
    </source>
</evidence>
<protein>
    <recommendedName>
        <fullName evidence="4">MD-2-related lipid-recognition domain-containing protein</fullName>
    </recommendedName>
</protein>
<keyword evidence="1" id="KW-0732">Signal</keyword>
<feature type="chain" id="PRO_5013036558" description="MD-2-related lipid-recognition domain-containing protein" evidence="1">
    <location>
        <begin position="19"/>
        <end position="146"/>
    </location>
</feature>
<name>A0A2A2KX70_9BILA</name>
<sequence length="146" mass="16422">MSLLSSSIILLFISASLCYCDCDIKWPNGTDKALHWWQCGPSPITVYNISILDMNGNPEYPIYLTAPIQAWADIDDPNIIVTNPNLKANVNIWSWNDKDCSWASVPTFGLLKNLNGCDYTKCPINPGRQWISGVIDFSEFQANYLI</sequence>
<comment type="caution">
    <text evidence="2">The sequence shown here is derived from an EMBL/GenBank/DDBJ whole genome shotgun (WGS) entry which is preliminary data.</text>
</comment>